<comment type="caution">
    <text evidence="2">The sequence shown here is derived from an EMBL/GenBank/DDBJ whole genome shotgun (WGS) entry which is preliminary data.</text>
</comment>
<evidence type="ECO:0000256" key="1">
    <source>
        <dbReference type="SAM" id="Phobius"/>
    </source>
</evidence>
<feature type="transmembrane region" description="Helical" evidence="1">
    <location>
        <begin position="47"/>
        <end position="63"/>
    </location>
</feature>
<keyword evidence="1" id="KW-0472">Membrane</keyword>
<dbReference type="Proteomes" id="UP001595839">
    <property type="component" value="Unassembled WGS sequence"/>
</dbReference>
<feature type="transmembrane region" description="Helical" evidence="1">
    <location>
        <begin position="21"/>
        <end position="41"/>
    </location>
</feature>
<organism evidence="2 3">
    <name type="scientific">Streptomyces vulcanius</name>
    <dbReference type="NCBI Taxonomy" id="1441876"/>
    <lineage>
        <taxon>Bacteria</taxon>
        <taxon>Bacillati</taxon>
        <taxon>Actinomycetota</taxon>
        <taxon>Actinomycetes</taxon>
        <taxon>Kitasatosporales</taxon>
        <taxon>Streptomycetaceae</taxon>
        <taxon>Streptomyces</taxon>
    </lineage>
</organism>
<evidence type="ECO:0000313" key="2">
    <source>
        <dbReference type="EMBL" id="MFC4508476.1"/>
    </source>
</evidence>
<protein>
    <submittedName>
        <fullName evidence="2">Uncharacterized protein</fullName>
    </submittedName>
</protein>
<keyword evidence="3" id="KW-1185">Reference proteome</keyword>
<accession>A0ABV9BCL1</accession>
<sequence>MNTTPKDKPGHRAGARLARELAGLLLVAGGMIGLVTASFAVHRLADTSLVAAVLIGFGARTLYQ</sequence>
<gene>
    <name evidence="2" type="ORF">ACFPIH_55385</name>
</gene>
<proteinExistence type="predicted"/>
<keyword evidence="1" id="KW-0812">Transmembrane</keyword>
<evidence type="ECO:0000313" key="3">
    <source>
        <dbReference type="Proteomes" id="UP001595839"/>
    </source>
</evidence>
<reference evidence="3" key="1">
    <citation type="journal article" date="2019" name="Int. J. Syst. Evol. Microbiol.">
        <title>The Global Catalogue of Microorganisms (GCM) 10K type strain sequencing project: providing services to taxonomists for standard genome sequencing and annotation.</title>
        <authorList>
            <consortium name="The Broad Institute Genomics Platform"/>
            <consortium name="The Broad Institute Genome Sequencing Center for Infectious Disease"/>
            <person name="Wu L."/>
            <person name="Ma J."/>
        </authorList>
    </citation>
    <scope>NUCLEOTIDE SEQUENCE [LARGE SCALE GENOMIC DNA]</scope>
    <source>
        <strain evidence="3">CGMCC 4.7177</strain>
    </source>
</reference>
<name>A0ABV9BCL1_9ACTN</name>
<keyword evidence="1" id="KW-1133">Transmembrane helix</keyword>
<dbReference type="RefSeq" id="WP_381187670.1">
    <property type="nucleotide sequence ID" value="NZ_JBHSFK010000084.1"/>
</dbReference>
<dbReference type="EMBL" id="JBHSFK010000084">
    <property type="protein sequence ID" value="MFC4508476.1"/>
    <property type="molecule type" value="Genomic_DNA"/>
</dbReference>